<dbReference type="SUPFAM" id="SSF51735">
    <property type="entry name" value="NAD(P)-binding Rossmann-fold domains"/>
    <property type="match status" value="1"/>
</dbReference>
<dbReference type="InterPro" id="IPR013149">
    <property type="entry name" value="ADH-like_C"/>
</dbReference>
<evidence type="ECO:0000256" key="5">
    <source>
        <dbReference type="RuleBase" id="RU361277"/>
    </source>
</evidence>
<gene>
    <name evidence="8" type="ORF">FE374_03280</name>
</gene>
<evidence type="ECO:0000259" key="7">
    <source>
        <dbReference type="Pfam" id="PF08240"/>
    </source>
</evidence>
<evidence type="ECO:0000256" key="3">
    <source>
        <dbReference type="ARBA" id="ARBA00022833"/>
    </source>
</evidence>
<dbReference type="AlphaFoldDB" id="A0A5B8C170"/>
<dbReference type="InterPro" id="IPR011032">
    <property type="entry name" value="GroES-like_sf"/>
</dbReference>
<evidence type="ECO:0000313" key="9">
    <source>
        <dbReference type="Proteomes" id="UP000314616"/>
    </source>
</evidence>
<protein>
    <submittedName>
        <fullName evidence="8">Zinc-binding dehydrogenase</fullName>
    </submittedName>
</protein>
<dbReference type="PROSITE" id="PS00059">
    <property type="entry name" value="ADH_ZINC"/>
    <property type="match status" value="1"/>
</dbReference>
<dbReference type="Pfam" id="PF00107">
    <property type="entry name" value="ADH_zinc_N"/>
    <property type="match status" value="1"/>
</dbReference>
<dbReference type="InterPro" id="IPR036291">
    <property type="entry name" value="NAD(P)-bd_dom_sf"/>
</dbReference>
<dbReference type="InterPro" id="IPR013154">
    <property type="entry name" value="ADH-like_N"/>
</dbReference>
<keyword evidence="2 5" id="KW-0479">Metal-binding</keyword>
<dbReference type="Proteomes" id="UP000314616">
    <property type="component" value="Chromosome"/>
</dbReference>
<dbReference type="CDD" id="cd08231">
    <property type="entry name" value="MDR_TM0436_like"/>
    <property type="match status" value="1"/>
</dbReference>
<sequence>MKRTDYPSVSRAAVLEAHREPLVIKELPVPQELPHGALLVKIEESTICGSDVHLWDGVLAGSQPIDLPVVPGHEMVGRIVAFGDGAEHDSFGTPLALDDRIVFSHSSCGECRACTLLHQPTLCERRDYYMFSNVSRSPYLLGGFSEYCYVFPNSGRVKVPDNVKTSWASAASCAFRTVIHTFDLLGRIEPWETVVIQGAGPLGLFATALASQSGAGQVITIGAPDERLEIAKSYGATETVSVDTHATEEARVDAVRRLLGGKGSDIVMEFSGARTAVTEGLKMIRPGARYTVTGQVGTGTVEIAPGLITRQQVNIIGSWSGHIAEYWKAMQFMSQTQGRFDFDKITSKRYTLDQANDALMSMHARAEIKPVVVPHAEFV</sequence>
<dbReference type="InterPro" id="IPR050129">
    <property type="entry name" value="Zn_alcohol_dh"/>
</dbReference>
<comment type="similarity">
    <text evidence="5">Belongs to the zinc-containing alcohol dehydrogenase family.</text>
</comment>
<dbReference type="RefSeq" id="WP_139927222.1">
    <property type="nucleotide sequence ID" value="NZ_CP040915.1"/>
</dbReference>
<feature type="domain" description="Alcohol dehydrogenase-like N-terminal" evidence="7">
    <location>
        <begin position="36"/>
        <end position="161"/>
    </location>
</feature>
<evidence type="ECO:0000259" key="6">
    <source>
        <dbReference type="Pfam" id="PF00107"/>
    </source>
</evidence>
<dbReference type="Gene3D" id="3.90.180.10">
    <property type="entry name" value="Medium-chain alcohol dehydrogenases, catalytic domain"/>
    <property type="match status" value="1"/>
</dbReference>
<evidence type="ECO:0000256" key="2">
    <source>
        <dbReference type="ARBA" id="ARBA00022723"/>
    </source>
</evidence>
<name>A0A5B8C170_9MICO</name>
<feature type="domain" description="Alcohol dehydrogenase-like C-terminal" evidence="6">
    <location>
        <begin position="201"/>
        <end position="334"/>
    </location>
</feature>
<accession>A0A5B8C170</accession>
<proteinExistence type="inferred from homology"/>
<dbReference type="GO" id="GO:0008270">
    <property type="term" value="F:zinc ion binding"/>
    <property type="evidence" value="ECO:0007669"/>
    <property type="project" value="InterPro"/>
</dbReference>
<dbReference type="OrthoDB" id="9797931at2"/>
<evidence type="ECO:0000256" key="1">
    <source>
        <dbReference type="ARBA" id="ARBA00001947"/>
    </source>
</evidence>
<dbReference type="InterPro" id="IPR002328">
    <property type="entry name" value="ADH_Zn_CS"/>
</dbReference>
<organism evidence="8 9">
    <name type="scientific">Georgenia yuyongxinii</name>
    <dbReference type="NCBI Taxonomy" id="2589797"/>
    <lineage>
        <taxon>Bacteria</taxon>
        <taxon>Bacillati</taxon>
        <taxon>Actinomycetota</taxon>
        <taxon>Actinomycetes</taxon>
        <taxon>Micrococcales</taxon>
        <taxon>Bogoriellaceae</taxon>
        <taxon>Georgenia</taxon>
    </lineage>
</organism>
<keyword evidence="4" id="KW-0560">Oxidoreductase</keyword>
<keyword evidence="3 5" id="KW-0862">Zinc</keyword>
<dbReference type="PANTHER" id="PTHR43401">
    <property type="entry name" value="L-THREONINE 3-DEHYDROGENASE"/>
    <property type="match status" value="1"/>
</dbReference>
<evidence type="ECO:0000313" key="8">
    <source>
        <dbReference type="EMBL" id="QDC23780.1"/>
    </source>
</evidence>
<reference evidence="8 9" key="1">
    <citation type="submission" date="2019-05" db="EMBL/GenBank/DDBJ databases">
        <title>Georgenia *** sp. nov., and Georgenia *** sp. nov., isolated from the intestinal contents of plateau pika (Ochotona curzoniae) in the Qinghai-Tibet plateau of China.</title>
        <authorList>
            <person name="Tian Z."/>
        </authorList>
    </citation>
    <scope>NUCLEOTIDE SEQUENCE [LARGE SCALE GENOMIC DNA]</scope>
    <source>
        <strain evidence="8 9">Z443</strain>
    </source>
</reference>
<dbReference type="Pfam" id="PF08240">
    <property type="entry name" value="ADH_N"/>
    <property type="match status" value="1"/>
</dbReference>
<comment type="cofactor">
    <cofactor evidence="1 5">
        <name>Zn(2+)</name>
        <dbReference type="ChEBI" id="CHEBI:29105"/>
    </cofactor>
</comment>
<dbReference type="EMBL" id="CP040915">
    <property type="protein sequence ID" value="QDC23780.1"/>
    <property type="molecule type" value="Genomic_DNA"/>
</dbReference>
<dbReference type="KEGG" id="gyu:FE374_03280"/>
<dbReference type="Gene3D" id="3.40.50.720">
    <property type="entry name" value="NAD(P)-binding Rossmann-like Domain"/>
    <property type="match status" value="1"/>
</dbReference>
<evidence type="ECO:0000256" key="4">
    <source>
        <dbReference type="ARBA" id="ARBA00023002"/>
    </source>
</evidence>
<dbReference type="GO" id="GO:0016491">
    <property type="term" value="F:oxidoreductase activity"/>
    <property type="evidence" value="ECO:0007669"/>
    <property type="project" value="UniProtKB-KW"/>
</dbReference>
<dbReference type="PANTHER" id="PTHR43401:SF2">
    <property type="entry name" value="L-THREONINE 3-DEHYDROGENASE"/>
    <property type="match status" value="1"/>
</dbReference>
<dbReference type="SUPFAM" id="SSF50129">
    <property type="entry name" value="GroES-like"/>
    <property type="match status" value="1"/>
</dbReference>